<proteinExistence type="predicted"/>
<gene>
    <name evidence="1" type="ORF">OB236_23345</name>
</gene>
<organism evidence="1 2">
    <name type="scientific">Paenibacillus baimaensis</name>
    <dbReference type="NCBI Taxonomy" id="2982185"/>
    <lineage>
        <taxon>Bacteria</taxon>
        <taxon>Bacillati</taxon>
        <taxon>Bacillota</taxon>
        <taxon>Bacilli</taxon>
        <taxon>Bacillales</taxon>
        <taxon>Paenibacillaceae</taxon>
        <taxon>Paenibacillus</taxon>
    </lineage>
</organism>
<dbReference type="RefSeq" id="WP_262686098.1">
    <property type="nucleotide sequence ID" value="NZ_JAOQIO010000089.1"/>
</dbReference>
<evidence type="ECO:0000313" key="1">
    <source>
        <dbReference type="EMBL" id="MCU6795047.1"/>
    </source>
</evidence>
<evidence type="ECO:0000313" key="2">
    <source>
        <dbReference type="Proteomes" id="UP001652445"/>
    </source>
</evidence>
<sequence>MVNETAVISKEEAVEVLTHYMVRVGELKQSLEVVELGGDGSTQAWIDLTEKYALIENDIRKHHEYISSGGTFGMKAAFFEAAIKDMYISMTHLNMDMNAKDAAPQLGRVLVEIDGYSRFWMSHSNRI</sequence>
<comment type="caution">
    <text evidence="1">The sequence shown here is derived from an EMBL/GenBank/DDBJ whole genome shotgun (WGS) entry which is preliminary data.</text>
</comment>
<reference evidence="1 2" key="1">
    <citation type="submission" date="2022-09" db="EMBL/GenBank/DDBJ databases">
        <authorList>
            <person name="Han X.L."/>
            <person name="Wang Q."/>
            <person name="Lu T."/>
        </authorList>
    </citation>
    <scope>NUCLEOTIDE SEQUENCE [LARGE SCALE GENOMIC DNA]</scope>
    <source>
        <strain evidence="1 2">WQ 127069</strain>
    </source>
</reference>
<dbReference type="EMBL" id="JAOQIO010000089">
    <property type="protein sequence ID" value="MCU6795047.1"/>
    <property type="molecule type" value="Genomic_DNA"/>
</dbReference>
<name>A0ABT2UK72_9BACL</name>
<dbReference type="Proteomes" id="UP001652445">
    <property type="component" value="Unassembled WGS sequence"/>
</dbReference>
<keyword evidence="2" id="KW-1185">Reference proteome</keyword>
<accession>A0ABT2UK72</accession>
<protein>
    <submittedName>
        <fullName evidence="1">Uncharacterized protein</fullName>
    </submittedName>
</protein>